<dbReference type="EMBL" id="ML736752">
    <property type="protein sequence ID" value="KAE8406748.1"/>
    <property type="molecule type" value="Genomic_DNA"/>
</dbReference>
<protein>
    <recommendedName>
        <fullName evidence="2">Amidohydrolase-related domain-containing protein</fullName>
    </recommendedName>
</protein>
<dbReference type="InterPro" id="IPR011059">
    <property type="entry name" value="Metal-dep_hydrolase_composite"/>
</dbReference>
<dbReference type="GeneID" id="43669118"/>
<evidence type="ECO:0000259" key="2">
    <source>
        <dbReference type="Pfam" id="PF01979"/>
    </source>
</evidence>
<dbReference type="Gene3D" id="3.20.20.140">
    <property type="entry name" value="Metal-dependent hydrolases"/>
    <property type="match status" value="1"/>
</dbReference>
<dbReference type="AlphaFoldDB" id="A0A5N7DMM8"/>
<sequence>MGALDAGISFIHGCNLGAISFLNWVSVYQKTYYKDSEDNYGGTEIIEILDLQGYLYYLGHFVHPIPAMLSEAGVAGVYISRNPLSNRRLGSGVADISEYPKHNLSIGLGVDGEASSDCCDLFENMRMGIYSIRGKYKDPQVLNPFDMLHIHTLGAAQTLGIADRVGSITVGKYADKILHEPPRALLGSDPVPILVLSAVVEHIQEVFVGGVSILPNPFASKVRREKAPRFL</sequence>
<evidence type="ECO:0000313" key="4">
    <source>
        <dbReference type="Proteomes" id="UP000325579"/>
    </source>
</evidence>
<dbReference type="PANTHER" id="PTHR43794">
    <property type="entry name" value="AMINOHYDROLASE SSNA-RELATED"/>
    <property type="match status" value="1"/>
</dbReference>
<gene>
    <name evidence="3" type="ORF">BDV37DRAFT_269776</name>
</gene>
<evidence type="ECO:0000313" key="3">
    <source>
        <dbReference type="EMBL" id="KAE8406748.1"/>
    </source>
</evidence>
<dbReference type="GO" id="GO:0016810">
    <property type="term" value="F:hydrolase activity, acting on carbon-nitrogen (but not peptide) bonds"/>
    <property type="evidence" value="ECO:0007669"/>
    <property type="project" value="InterPro"/>
</dbReference>
<dbReference type="Gene3D" id="2.30.40.10">
    <property type="entry name" value="Urease, subunit C, domain 1"/>
    <property type="match status" value="1"/>
</dbReference>
<dbReference type="OrthoDB" id="4493111at2759"/>
<dbReference type="InterPro" id="IPR050287">
    <property type="entry name" value="MTA/SAH_deaminase"/>
</dbReference>
<accession>A0A5N7DMM8</accession>
<organism evidence="3 4">
    <name type="scientific">Aspergillus pseudonomiae</name>
    <dbReference type="NCBI Taxonomy" id="1506151"/>
    <lineage>
        <taxon>Eukaryota</taxon>
        <taxon>Fungi</taxon>
        <taxon>Dikarya</taxon>
        <taxon>Ascomycota</taxon>
        <taxon>Pezizomycotina</taxon>
        <taxon>Eurotiomycetes</taxon>
        <taxon>Eurotiomycetidae</taxon>
        <taxon>Eurotiales</taxon>
        <taxon>Aspergillaceae</taxon>
        <taxon>Aspergillus</taxon>
        <taxon>Aspergillus subgen. Circumdati</taxon>
    </lineage>
</organism>
<dbReference type="PANTHER" id="PTHR43794:SF11">
    <property type="entry name" value="AMIDOHYDROLASE-RELATED DOMAIN-CONTAINING PROTEIN"/>
    <property type="match status" value="1"/>
</dbReference>
<keyword evidence="4" id="KW-1185">Reference proteome</keyword>
<reference evidence="3 4" key="1">
    <citation type="submission" date="2019-04" db="EMBL/GenBank/DDBJ databases">
        <authorList>
            <consortium name="DOE Joint Genome Institute"/>
            <person name="Mondo S."/>
            <person name="Kjaerbolling I."/>
            <person name="Vesth T."/>
            <person name="Frisvad J.C."/>
            <person name="Nybo J.L."/>
            <person name="Theobald S."/>
            <person name="Kildgaard S."/>
            <person name="Isbrandt T."/>
            <person name="Kuo A."/>
            <person name="Sato A."/>
            <person name="Lyhne E.K."/>
            <person name="Kogle M.E."/>
            <person name="Wiebenga A."/>
            <person name="Kun R.S."/>
            <person name="Lubbers R.J."/>
            <person name="Makela M.R."/>
            <person name="Barry K."/>
            <person name="Chovatia M."/>
            <person name="Clum A."/>
            <person name="Daum C."/>
            <person name="Haridas S."/>
            <person name="He G."/>
            <person name="LaButti K."/>
            <person name="Lipzen A."/>
            <person name="Riley R."/>
            <person name="Salamov A."/>
            <person name="Simmons B.A."/>
            <person name="Magnuson J.K."/>
            <person name="Henrissat B."/>
            <person name="Mortensen U.H."/>
            <person name="Larsen T.O."/>
            <person name="Devries R.P."/>
            <person name="Grigoriev I.V."/>
            <person name="Machida M."/>
            <person name="Baker S.E."/>
            <person name="Andersen M.R."/>
            <person name="Cantor M.N."/>
            <person name="Hua S.X."/>
        </authorList>
    </citation>
    <scope>NUCLEOTIDE SEQUENCE [LARGE SCALE GENOMIC DNA]</scope>
    <source>
        <strain evidence="3 4">CBS 119388</strain>
    </source>
</reference>
<evidence type="ECO:0000256" key="1">
    <source>
        <dbReference type="ARBA" id="ARBA00022801"/>
    </source>
</evidence>
<dbReference type="InterPro" id="IPR032466">
    <property type="entry name" value="Metal_Hydrolase"/>
</dbReference>
<dbReference type="Pfam" id="PF01979">
    <property type="entry name" value="Amidohydro_1"/>
    <property type="match status" value="1"/>
</dbReference>
<proteinExistence type="predicted"/>
<dbReference type="SUPFAM" id="SSF51556">
    <property type="entry name" value="Metallo-dependent hydrolases"/>
    <property type="match status" value="1"/>
</dbReference>
<name>A0A5N7DMM8_9EURO</name>
<feature type="domain" description="Amidohydrolase-related" evidence="2">
    <location>
        <begin position="60"/>
        <end position="211"/>
    </location>
</feature>
<keyword evidence="1" id="KW-0378">Hydrolase</keyword>
<dbReference type="RefSeq" id="XP_031944067.1">
    <property type="nucleotide sequence ID" value="XM_032084427.1"/>
</dbReference>
<dbReference type="Proteomes" id="UP000325579">
    <property type="component" value="Unassembled WGS sequence"/>
</dbReference>
<dbReference type="InterPro" id="IPR006680">
    <property type="entry name" value="Amidohydro-rel"/>
</dbReference>